<protein>
    <submittedName>
        <fullName evidence="2">Uncharacterized protein</fullName>
    </submittedName>
</protein>
<organism evidence="2 3">
    <name type="scientific">Roseovarius tolerans</name>
    <dbReference type="NCBI Taxonomy" id="74031"/>
    <lineage>
        <taxon>Bacteria</taxon>
        <taxon>Pseudomonadati</taxon>
        <taxon>Pseudomonadota</taxon>
        <taxon>Alphaproteobacteria</taxon>
        <taxon>Rhodobacterales</taxon>
        <taxon>Roseobacteraceae</taxon>
        <taxon>Roseovarius</taxon>
    </lineage>
</organism>
<keyword evidence="1" id="KW-0732">Signal</keyword>
<feature type="signal peptide" evidence="1">
    <location>
        <begin position="1"/>
        <end position="19"/>
    </location>
</feature>
<evidence type="ECO:0000313" key="3">
    <source>
        <dbReference type="Proteomes" id="UP000037046"/>
    </source>
</evidence>
<dbReference type="STRING" id="74031.SAMN04488077_11257"/>
<reference evidence="3" key="1">
    <citation type="submission" date="2015-07" db="EMBL/GenBank/DDBJ databases">
        <title>Draft Genome Sequence of Roseovarius tolerans EL-164, a producer of N-Acylated Alanine Methyl Esters (NAMEs).</title>
        <authorList>
            <person name="Voget S."/>
            <person name="Bruns H."/>
            <person name="Wagner-Doebler I."/>
            <person name="Schulz S."/>
            <person name="Daniel R."/>
        </authorList>
    </citation>
    <scope>NUCLEOTIDE SEQUENCE [LARGE SCALE GENOMIC DNA]</scope>
    <source>
        <strain evidence="3">EL-164</strain>
    </source>
</reference>
<dbReference type="EMBL" id="LGVV01000014">
    <property type="protein sequence ID" value="KNX41979.1"/>
    <property type="molecule type" value="Genomic_DNA"/>
</dbReference>
<dbReference type="Proteomes" id="UP000037046">
    <property type="component" value="Unassembled WGS sequence"/>
</dbReference>
<comment type="caution">
    <text evidence="2">The sequence shown here is derived from an EMBL/GenBank/DDBJ whole genome shotgun (WGS) entry which is preliminary data.</text>
</comment>
<proteinExistence type="predicted"/>
<sequence length="119" mass="13344">MKQIISCLAACCLATAATAHEPAILDVQVEKSGMSWRVDVTLEHPDTGWDHYADGWEVLDAEGNRLGYRVLHHPHVNEQPFTRSLTNLQIPDGTREIFVKAHCSVDGWSEEPVRVELEP</sequence>
<evidence type="ECO:0000256" key="1">
    <source>
        <dbReference type="SAM" id="SignalP"/>
    </source>
</evidence>
<accession>A0A0L6CW42</accession>
<dbReference type="RefSeq" id="WP_050662392.1">
    <property type="nucleotide sequence ID" value="NZ_CP118494.1"/>
</dbReference>
<evidence type="ECO:0000313" key="2">
    <source>
        <dbReference type="EMBL" id="KNX41979.1"/>
    </source>
</evidence>
<name>A0A0L6CW42_9RHOB</name>
<dbReference type="PATRIC" id="fig|74031.6.peg.1478"/>
<feature type="chain" id="PRO_5005563335" evidence="1">
    <location>
        <begin position="20"/>
        <end position="119"/>
    </location>
</feature>
<keyword evidence="3" id="KW-1185">Reference proteome</keyword>
<gene>
    <name evidence="2" type="ORF">ROTO_14470</name>
</gene>
<dbReference type="OrthoDB" id="573055at2"/>
<dbReference type="AlphaFoldDB" id="A0A0L6CW42"/>